<dbReference type="RefSeq" id="WP_257858158.1">
    <property type="nucleotide sequence ID" value="NZ_CP102515.1"/>
</dbReference>
<dbReference type="EMBL" id="CP102515">
    <property type="protein sequence ID" value="UUY52413.1"/>
    <property type="molecule type" value="Genomic_DNA"/>
</dbReference>
<dbReference type="Proteomes" id="UP001057738">
    <property type="component" value="Plasmid unnamed1"/>
</dbReference>
<proteinExistence type="predicted"/>
<protein>
    <recommendedName>
        <fullName evidence="3">Secreted protein</fullName>
    </recommendedName>
</protein>
<geneLocation type="plasmid" evidence="1 2">
    <name>unnamed1</name>
</geneLocation>
<organism evidence="1 2">
    <name type="scientific">Streptomyces yangpuensis</name>
    <dbReference type="NCBI Taxonomy" id="1648182"/>
    <lineage>
        <taxon>Bacteria</taxon>
        <taxon>Bacillati</taxon>
        <taxon>Actinomycetota</taxon>
        <taxon>Actinomycetes</taxon>
        <taxon>Kitasatosporales</taxon>
        <taxon>Streptomycetaceae</taxon>
        <taxon>Streptomyces</taxon>
    </lineage>
</organism>
<name>A0ABY5Q9U1_9ACTN</name>
<evidence type="ECO:0008006" key="3">
    <source>
        <dbReference type="Google" id="ProtNLM"/>
    </source>
</evidence>
<dbReference type="GeneID" id="95578685"/>
<accession>A0ABY5Q9U1</accession>
<evidence type="ECO:0000313" key="1">
    <source>
        <dbReference type="EMBL" id="UUY52413.1"/>
    </source>
</evidence>
<keyword evidence="2" id="KW-1185">Reference proteome</keyword>
<evidence type="ECO:0000313" key="2">
    <source>
        <dbReference type="Proteomes" id="UP001057738"/>
    </source>
</evidence>
<sequence length="159" mass="17781">MFDFVHTSGLVHRCPLPLGHRTREGSVKVNFQRAASVMAGVTLLCVAAVTPAHAEGSFNTYISNWYVSNESRHWKDSNADGAWTGVYFEGCSTNGAFNQAGLMLRKAVDWQPDPSKGSRTNYCGWVDWKDPDDVGVHYFRLDSLLNGGYLWVDYVKIGW</sequence>
<gene>
    <name evidence="1" type="ORF">NRK68_34680</name>
</gene>
<keyword evidence="1" id="KW-0614">Plasmid</keyword>
<reference evidence="1" key="1">
    <citation type="submission" date="2022-08" db="EMBL/GenBank/DDBJ databases">
        <authorList>
            <person name="Tian L."/>
        </authorList>
    </citation>
    <scope>NUCLEOTIDE SEQUENCE</scope>
    <source>
        <strain evidence="1">CM253</strain>
        <plasmid evidence="1">unnamed1</plasmid>
    </source>
</reference>